<evidence type="ECO:0000313" key="2">
    <source>
        <dbReference type="Proteomes" id="UP000826195"/>
    </source>
</evidence>
<organism evidence="1 2">
    <name type="scientific">Cotesia glomerata</name>
    <name type="common">Lepidopteran parasitic wasp</name>
    <name type="synonym">Apanteles glomeratus</name>
    <dbReference type="NCBI Taxonomy" id="32391"/>
    <lineage>
        <taxon>Eukaryota</taxon>
        <taxon>Metazoa</taxon>
        <taxon>Ecdysozoa</taxon>
        <taxon>Arthropoda</taxon>
        <taxon>Hexapoda</taxon>
        <taxon>Insecta</taxon>
        <taxon>Pterygota</taxon>
        <taxon>Neoptera</taxon>
        <taxon>Endopterygota</taxon>
        <taxon>Hymenoptera</taxon>
        <taxon>Apocrita</taxon>
        <taxon>Ichneumonoidea</taxon>
        <taxon>Braconidae</taxon>
        <taxon>Microgastrinae</taxon>
        <taxon>Cotesia</taxon>
    </lineage>
</organism>
<dbReference type="AlphaFoldDB" id="A0AAV7I5L5"/>
<evidence type="ECO:0000313" key="1">
    <source>
        <dbReference type="EMBL" id="KAH0540531.1"/>
    </source>
</evidence>
<accession>A0AAV7I5L5</accession>
<dbReference type="EMBL" id="JAHXZJ010002609">
    <property type="protein sequence ID" value="KAH0540531.1"/>
    <property type="molecule type" value="Genomic_DNA"/>
</dbReference>
<keyword evidence="2" id="KW-1185">Reference proteome</keyword>
<name>A0AAV7I5L5_COTGL</name>
<reference evidence="1 2" key="1">
    <citation type="journal article" date="2021" name="J. Hered.">
        <title>A chromosome-level genome assembly of the parasitoid wasp, Cotesia glomerata (Hymenoptera: Braconidae).</title>
        <authorList>
            <person name="Pinto B.J."/>
            <person name="Weis J.J."/>
            <person name="Gamble T."/>
            <person name="Ode P.J."/>
            <person name="Paul R."/>
            <person name="Zaspel J.M."/>
        </authorList>
    </citation>
    <scope>NUCLEOTIDE SEQUENCE [LARGE SCALE GENOMIC DNA]</scope>
    <source>
        <strain evidence="1">CgM1</strain>
    </source>
</reference>
<sequence length="106" mass="11894">MGILRSGYFMLAGQKEPGRVILQCGLTHVYTDTGSYGSAILPPMPLDFNPISSGLVALLYYHHYYRVTITNTTTLCTATLYQRRGYFHSTSLDNSVQNGWERPDVI</sequence>
<protein>
    <submittedName>
        <fullName evidence="1">Uncharacterized protein</fullName>
    </submittedName>
</protein>
<gene>
    <name evidence="1" type="ORF">KQX54_018056</name>
</gene>
<dbReference type="Proteomes" id="UP000826195">
    <property type="component" value="Unassembled WGS sequence"/>
</dbReference>
<proteinExistence type="predicted"/>
<comment type="caution">
    <text evidence="1">The sequence shown here is derived from an EMBL/GenBank/DDBJ whole genome shotgun (WGS) entry which is preliminary data.</text>
</comment>